<accession>A0A7K1TGN2</accession>
<dbReference type="EMBL" id="WQKZ01000003">
    <property type="protein sequence ID" value="MVN77577.1"/>
    <property type="molecule type" value="Genomic_DNA"/>
</dbReference>
<organism evidence="2 3">
    <name type="scientific">Hymenobacter ginkgonis</name>
    <dbReference type="NCBI Taxonomy" id="2682976"/>
    <lineage>
        <taxon>Bacteria</taxon>
        <taxon>Pseudomonadati</taxon>
        <taxon>Bacteroidota</taxon>
        <taxon>Cytophagia</taxon>
        <taxon>Cytophagales</taxon>
        <taxon>Hymenobacteraceae</taxon>
        <taxon>Hymenobacter</taxon>
    </lineage>
</organism>
<name>A0A7K1TGN2_9BACT</name>
<proteinExistence type="predicted"/>
<protein>
    <recommendedName>
        <fullName evidence="4">Peptidase A2 domain-containing protein</fullName>
    </recommendedName>
</protein>
<dbReference type="PROSITE" id="PS00141">
    <property type="entry name" value="ASP_PROTEASE"/>
    <property type="match status" value="1"/>
</dbReference>
<gene>
    <name evidence="2" type="ORF">GO988_14680</name>
</gene>
<dbReference type="Pfam" id="PF13650">
    <property type="entry name" value="Asp_protease_2"/>
    <property type="match status" value="1"/>
</dbReference>
<feature type="region of interest" description="Disordered" evidence="1">
    <location>
        <begin position="244"/>
        <end position="263"/>
    </location>
</feature>
<dbReference type="Gene3D" id="2.40.70.10">
    <property type="entry name" value="Acid Proteases"/>
    <property type="match status" value="2"/>
</dbReference>
<sequence length="339" mass="36371">MNRLLPSGPTLPPLFLRIPSFISLLGSLVLTASFPSRAQRVASAAPQPQRVDTTASFTLPFDLVGGLIVLRNLTLNGQQGDFLLDTGNTTALAVESTAFMDQLQPSSSHAVGHGATGTVAVQELPVTNFQVGAAHYSGFIAQAFSLAAIRRYVGPRLLGLIGYGLLREYEIVIDYPHRRVSWYSLNVAQPTRRPFVRQDSLAFTLVRGAPVATGSIGQVPVQLMLDTGAAASNLDTAFCQTLAPADQPTSGRREPIAGSDNHQQLAHQGTLPTLLLGSTTWQNLPVVVFPLSQPVSGRALGYQGILGYPFFIQHKVISFHYGRQQFYSLTPSVPAKAAP</sequence>
<evidence type="ECO:0000256" key="1">
    <source>
        <dbReference type="SAM" id="MobiDB-lite"/>
    </source>
</evidence>
<dbReference type="InterPro" id="IPR021109">
    <property type="entry name" value="Peptidase_aspartic_dom_sf"/>
</dbReference>
<reference evidence="2 3" key="1">
    <citation type="submission" date="2019-12" db="EMBL/GenBank/DDBJ databases">
        <title>Hymenobacter sp. HMF4947 Genome sequencing and assembly.</title>
        <authorList>
            <person name="Kang H."/>
            <person name="Cha I."/>
            <person name="Kim H."/>
            <person name="Joh K."/>
        </authorList>
    </citation>
    <scope>NUCLEOTIDE SEQUENCE [LARGE SCALE GENOMIC DNA]</scope>
    <source>
        <strain evidence="2 3">HMF4947</strain>
    </source>
</reference>
<comment type="caution">
    <text evidence="2">The sequence shown here is derived from an EMBL/GenBank/DDBJ whole genome shotgun (WGS) entry which is preliminary data.</text>
</comment>
<dbReference type="GO" id="GO:0006508">
    <property type="term" value="P:proteolysis"/>
    <property type="evidence" value="ECO:0007669"/>
    <property type="project" value="InterPro"/>
</dbReference>
<evidence type="ECO:0000313" key="3">
    <source>
        <dbReference type="Proteomes" id="UP000441336"/>
    </source>
</evidence>
<dbReference type="AlphaFoldDB" id="A0A7K1TGN2"/>
<dbReference type="SUPFAM" id="SSF50630">
    <property type="entry name" value="Acid proteases"/>
    <property type="match status" value="2"/>
</dbReference>
<dbReference type="Proteomes" id="UP000441336">
    <property type="component" value="Unassembled WGS sequence"/>
</dbReference>
<dbReference type="GO" id="GO:0004190">
    <property type="term" value="F:aspartic-type endopeptidase activity"/>
    <property type="evidence" value="ECO:0007669"/>
    <property type="project" value="InterPro"/>
</dbReference>
<evidence type="ECO:0000313" key="2">
    <source>
        <dbReference type="EMBL" id="MVN77577.1"/>
    </source>
</evidence>
<keyword evidence="3" id="KW-1185">Reference proteome</keyword>
<evidence type="ECO:0008006" key="4">
    <source>
        <dbReference type="Google" id="ProtNLM"/>
    </source>
</evidence>
<dbReference type="InterPro" id="IPR001969">
    <property type="entry name" value="Aspartic_peptidase_AS"/>
</dbReference>